<organism evidence="2">
    <name type="scientific">Dechloromonas aromatica (strain RCB)</name>
    <dbReference type="NCBI Taxonomy" id="159087"/>
    <lineage>
        <taxon>Bacteria</taxon>
        <taxon>Pseudomonadati</taxon>
        <taxon>Pseudomonadota</taxon>
        <taxon>Betaproteobacteria</taxon>
        <taxon>Rhodocyclales</taxon>
        <taxon>Azonexaceae</taxon>
        <taxon>Dechloromonas</taxon>
    </lineage>
</organism>
<dbReference type="OrthoDB" id="9796712at2"/>
<dbReference type="KEGG" id="dar:Daro_1809"/>
<accession>Q47F26</accession>
<dbReference type="PANTHER" id="PTHR11715:SF3">
    <property type="entry name" value="GLYCINE CLEAVAGE SYSTEM H PROTEIN-RELATED"/>
    <property type="match status" value="1"/>
</dbReference>
<dbReference type="GO" id="GO:0005960">
    <property type="term" value="C:glycine cleavage complex"/>
    <property type="evidence" value="ECO:0007669"/>
    <property type="project" value="InterPro"/>
</dbReference>
<reference evidence="2" key="1">
    <citation type="submission" date="2005-08" db="EMBL/GenBank/DDBJ databases">
        <title>Complete sequence of Dechloromonas aromatica RCB.</title>
        <authorList>
            <person name="Salinero K.K."/>
            <person name="Copeland A."/>
            <person name="Lucas S."/>
            <person name="Lapidus A."/>
            <person name="Barry K."/>
            <person name="Detter J.C."/>
            <person name="Glavina T."/>
            <person name="Hammon N."/>
            <person name="Israni S."/>
            <person name="Pitluck S."/>
            <person name="Di Bartolo G."/>
            <person name="Trong S."/>
            <person name="Schmutz J."/>
            <person name="Larimer F."/>
            <person name="Land M."/>
            <person name="Ivanova N."/>
            <person name="Richardson P."/>
        </authorList>
    </citation>
    <scope>NUCLEOTIDE SEQUENCE</scope>
    <source>
        <strain evidence="2">RCB</strain>
    </source>
</reference>
<dbReference type="SUPFAM" id="SSF51230">
    <property type="entry name" value="Single hybrid motif"/>
    <property type="match status" value="1"/>
</dbReference>
<dbReference type="GO" id="GO:0019464">
    <property type="term" value="P:glycine decarboxylation via glycine cleavage system"/>
    <property type="evidence" value="ECO:0007669"/>
    <property type="project" value="InterPro"/>
</dbReference>
<name>Q47F26_DECAR</name>
<dbReference type="HOGENOM" id="CLU_097408_2_2_4"/>
<proteinExistence type="predicted"/>
<gene>
    <name evidence="2" type="ordered locus">Daro_1809</name>
</gene>
<dbReference type="InterPro" id="IPR011053">
    <property type="entry name" value="Single_hybrid_motif"/>
</dbReference>
<protein>
    <submittedName>
        <fullName evidence="2">Glycine cleavage H-protein</fullName>
    </submittedName>
</protein>
<evidence type="ECO:0000313" key="2">
    <source>
        <dbReference type="EMBL" id="AAZ46555.1"/>
    </source>
</evidence>
<dbReference type="AlphaFoldDB" id="Q47F26"/>
<dbReference type="EMBL" id="CP000089">
    <property type="protein sequence ID" value="AAZ46555.1"/>
    <property type="molecule type" value="Genomic_DNA"/>
</dbReference>
<dbReference type="CDD" id="cd06848">
    <property type="entry name" value="GCS_H"/>
    <property type="match status" value="1"/>
</dbReference>
<dbReference type="PANTHER" id="PTHR11715">
    <property type="entry name" value="GLYCINE CLEAVAGE SYSTEM H PROTEIN"/>
    <property type="match status" value="1"/>
</dbReference>
<dbReference type="GO" id="GO:0005737">
    <property type="term" value="C:cytoplasm"/>
    <property type="evidence" value="ECO:0007669"/>
    <property type="project" value="TreeGrafter"/>
</dbReference>
<keyword evidence="1" id="KW-0450">Lipoyl</keyword>
<dbReference type="Pfam" id="PF01597">
    <property type="entry name" value="GCV_H"/>
    <property type="match status" value="1"/>
</dbReference>
<dbReference type="InterPro" id="IPR002930">
    <property type="entry name" value="GCV_H"/>
</dbReference>
<sequence length="147" mass="16039">MAHTPFTGSIPDDRLYSPHYDMWVQPGDNGEVLIGATSFGIFLAGEIIAFTAKPNGAEIEIGRGMGTIESRKTVLAVHAPISFVLLEGNETAEERPTVVNKAPYDAGWMARARPTNWPEDSATLVDAKAYRAHILKIEPEASFDEPQ</sequence>
<dbReference type="GO" id="GO:0009249">
    <property type="term" value="P:protein lipoylation"/>
    <property type="evidence" value="ECO:0007669"/>
    <property type="project" value="TreeGrafter"/>
</dbReference>
<dbReference type="InterPro" id="IPR033753">
    <property type="entry name" value="GCV_H/Fam206"/>
</dbReference>
<dbReference type="STRING" id="159087.Daro_1809"/>
<evidence type="ECO:0000256" key="1">
    <source>
        <dbReference type="ARBA" id="ARBA00022823"/>
    </source>
</evidence>
<dbReference type="Gene3D" id="2.40.50.100">
    <property type="match status" value="1"/>
</dbReference>
<dbReference type="eggNOG" id="COG0509">
    <property type="taxonomic scope" value="Bacteria"/>
</dbReference>